<organism evidence="1 2">
    <name type="scientific">Meloidogyne enterolobii</name>
    <name type="common">Root-knot nematode worm</name>
    <name type="synonym">Meloidogyne mayaguensis</name>
    <dbReference type="NCBI Taxonomy" id="390850"/>
    <lineage>
        <taxon>Eukaryota</taxon>
        <taxon>Metazoa</taxon>
        <taxon>Ecdysozoa</taxon>
        <taxon>Nematoda</taxon>
        <taxon>Chromadorea</taxon>
        <taxon>Rhabditida</taxon>
        <taxon>Tylenchina</taxon>
        <taxon>Tylenchomorpha</taxon>
        <taxon>Tylenchoidea</taxon>
        <taxon>Meloidogynidae</taxon>
        <taxon>Meloidogyninae</taxon>
        <taxon>Meloidogyne</taxon>
    </lineage>
</organism>
<reference evidence="1" key="1">
    <citation type="submission" date="2023-11" db="EMBL/GenBank/DDBJ databases">
        <authorList>
            <person name="Poullet M."/>
        </authorList>
    </citation>
    <scope>NUCLEOTIDE SEQUENCE</scope>
    <source>
        <strain evidence="1">E1834</strain>
    </source>
</reference>
<dbReference type="EMBL" id="CAVMJV010000035">
    <property type="protein sequence ID" value="CAK5078012.1"/>
    <property type="molecule type" value="Genomic_DNA"/>
</dbReference>
<evidence type="ECO:0000313" key="1">
    <source>
        <dbReference type="EMBL" id="CAK5078012.1"/>
    </source>
</evidence>
<gene>
    <name evidence="1" type="ORF">MENTE1834_LOCUS25047</name>
</gene>
<keyword evidence="2" id="KW-1185">Reference proteome</keyword>
<accession>A0ACB0ZG35</accession>
<protein>
    <submittedName>
        <fullName evidence="1">Uncharacterized protein</fullName>
    </submittedName>
</protein>
<proteinExistence type="predicted"/>
<evidence type="ECO:0000313" key="2">
    <source>
        <dbReference type="Proteomes" id="UP001497535"/>
    </source>
</evidence>
<comment type="caution">
    <text evidence="1">The sequence shown here is derived from an EMBL/GenBank/DDBJ whole genome shotgun (WGS) entry which is preliminary data.</text>
</comment>
<sequence>MNRSSNRGPYQMPYYLHVQILNLGQIALPRLITPSSRRSKQELPRVQGATEINKNSLFILFFKHNFTFLSYFVAYFLLFPTTPNLAKYVQLLLCYSA</sequence>
<name>A0ACB0ZG35_MELEN</name>
<dbReference type="Proteomes" id="UP001497535">
    <property type="component" value="Unassembled WGS sequence"/>
</dbReference>